<dbReference type="InterPro" id="IPR049900">
    <property type="entry name" value="PKS_mFAS_DH"/>
</dbReference>
<dbReference type="InterPro" id="IPR036736">
    <property type="entry name" value="ACP-like_sf"/>
</dbReference>
<dbReference type="Proteomes" id="UP000654947">
    <property type="component" value="Unassembled WGS sequence"/>
</dbReference>
<dbReference type="InterPro" id="IPR013968">
    <property type="entry name" value="PKS_KR"/>
</dbReference>
<dbReference type="InterPro" id="IPR050091">
    <property type="entry name" value="PKS_NRPS_Biosynth_Enz"/>
</dbReference>
<dbReference type="SMART" id="SM00822">
    <property type="entry name" value="PKS_KR"/>
    <property type="match status" value="2"/>
</dbReference>
<feature type="active site" description="Proton acceptor; for dehydratase activity" evidence="9">
    <location>
        <position position="799"/>
    </location>
</feature>
<evidence type="ECO:0000256" key="6">
    <source>
        <dbReference type="ARBA" id="ARBA00022679"/>
    </source>
</evidence>
<dbReference type="InterPro" id="IPR049552">
    <property type="entry name" value="PKS_DH_N"/>
</dbReference>
<feature type="region of interest" description="Disordered" evidence="10">
    <location>
        <begin position="2372"/>
        <end position="2424"/>
    </location>
</feature>
<dbReference type="Gene3D" id="1.10.1240.100">
    <property type="match status" value="2"/>
</dbReference>
<dbReference type="PROSITE" id="PS52019">
    <property type="entry name" value="PKS_MFAS_DH"/>
    <property type="match status" value="2"/>
</dbReference>
<dbReference type="InterPro" id="IPR013217">
    <property type="entry name" value="Methyltransf_12"/>
</dbReference>
<evidence type="ECO:0000256" key="8">
    <source>
        <dbReference type="ARBA" id="ARBA00023268"/>
    </source>
</evidence>
<keyword evidence="6" id="KW-0808">Transferase</keyword>
<feature type="region of interest" description="Disordered" evidence="10">
    <location>
        <begin position="129"/>
        <end position="155"/>
    </location>
</feature>
<feature type="compositionally biased region" description="Low complexity" evidence="10">
    <location>
        <begin position="142"/>
        <end position="154"/>
    </location>
</feature>
<feature type="compositionally biased region" description="Basic and acidic residues" evidence="10">
    <location>
        <begin position="686"/>
        <end position="695"/>
    </location>
</feature>
<dbReference type="SUPFAM" id="SSF51735">
    <property type="entry name" value="NAD(P)-binding Rossmann-fold domains"/>
    <property type="match status" value="4"/>
</dbReference>
<evidence type="ECO:0000259" key="11">
    <source>
        <dbReference type="PROSITE" id="PS50075"/>
    </source>
</evidence>
<feature type="region of interest" description="Disordered" evidence="10">
    <location>
        <begin position="1528"/>
        <end position="1555"/>
    </location>
</feature>
<dbReference type="InterPro" id="IPR054514">
    <property type="entry name" value="RhiE-like_linker"/>
</dbReference>
<dbReference type="SMART" id="SM00823">
    <property type="entry name" value="PKS_PP"/>
    <property type="match status" value="5"/>
</dbReference>
<dbReference type="Pfam" id="PF08659">
    <property type="entry name" value="KR"/>
    <property type="match status" value="2"/>
</dbReference>
<dbReference type="Pfam" id="PF14765">
    <property type="entry name" value="PS-DH"/>
    <property type="match status" value="2"/>
</dbReference>
<dbReference type="GO" id="GO:0031177">
    <property type="term" value="F:phosphopantetheine binding"/>
    <property type="evidence" value="ECO:0007669"/>
    <property type="project" value="InterPro"/>
</dbReference>
<comment type="caution">
    <text evidence="14">The sequence shown here is derived from an EMBL/GenBank/DDBJ whole genome shotgun (WGS) entry which is preliminary data.</text>
</comment>
<feature type="region of interest" description="Disordered" evidence="10">
    <location>
        <begin position="23"/>
        <end position="50"/>
    </location>
</feature>
<dbReference type="EMBL" id="BMXL01000021">
    <property type="protein sequence ID" value="GHD31578.1"/>
    <property type="molecule type" value="Genomic_DNA"/>
</dbReference>
<dbReference type="InterPro" id="IPR020806">
    <property type="entry name" value="PKS_PP-bd"/>
</dbReference>
<dbReference type="InterPro" id="IPR006162">
    <property type="entry name" value="Ppantetheine_attach_site"/>
</dbReference>
<dbReference type="PROSITE" id="PS52004">
    <property type="entry name" value="KS3_2"/>
    <property type="match status" value="3"/>
</dbReference>
<evidence type="ECO:0000256" key="4">
    <source>
        <dbReference type="ARBA" id="ARBA00022490"/>
    </source>
</evidence>
<dbReference type="InterPro" id="IPR049490">
    <property type="entry name" value="C883_1060-like_KR_N"/>
</dbReference>
<evidence type="ECO:0000256" key="10">
    <source>
        <dbReference type="SAM" id="MobiDB-lite"/>
    </source>
</evidence>
<dbReference type="InterPro" id="IPR042104">
    <property type="entry name" value="PKS_dehydratase_sf"/>
</dbReference>
<evidence type="ECO:0000313" key="15">
    <source>
        <dbReference type="Proteomes" id="UP000654947"/>
    </source>
</evidence>
<dbReference type="InterPro" id="IPR032821">
    <property type="entry name" value="PKS_assoc"/>
</dbReference>
<feature type="domain" description="Carrier" evidence="11">
    <location>
        <begin position="4264"/>
        <end position="4341"/>
    </location>
</feature>
<dbReference type="Pfam" id="PF16197">
    <property type="entry name" value="KAsynt_C_assoc"/>
    <property type="match status" value="3"/>
</dbReference>
<dbReference type="InterPro" id="IPR009081">
    <property type="entry name" value="PP-bd_ACP"/>
</dbReference>
<keyword evidence="5" id="KW-0597">Phosphoprotein</keyword>
<dbReference type="Gene3D" id="3.40.50.720">
    <property type="entry name" value="NAD(P)-binding Rossmann-like Domain"/>
    <property type="match status" value="2"/>
</dbReference>
<dbReference type="SUPFAM" id="SSF53901">
    <property type="entry name" value="Thiolase-like"/>
    <property type="match status" value="3"/>
</dbReference>
<dbReference type="GO" id="GO:0006633">
    <property type="term" value="P:fatty acid biosynthetic process"/>
    <property type="evidence" value="ECO:0007669"/>
    <property type="project" value="TreeGrafter"/>
</dbReference>
<keyword evidence="4" id="KW-0963">Cytoplasm</keyword>
<dbReference type="FunFam" id="3.40.47.10:FF:000019">
    <property type="entry name" value="Polyketide synthase type I"/>
    <property type="match status" value="3"/>
</dbReference>
<organism evidence="14 15">
    <name type="scientific">Nocardiopsis kunsanensis</name>
    <dbReference type="NCBI Taxonomy" id="141693"/>
    <lineage>
        <taxon>Bacteria</taxon>
        <taxon>Bacillati</taxon>
        <taxon>Actinomycetota</taxon>
        <taxon>Actinomycetes</taxon>
        <taxon>Streptosporangiales</taxon>
        <taxon>Nocardiopsidaceae</taxon>
        <taxon>Nocardiopsis</taxon>
    </lineage>
</organism>
<dbReference type="Gene3D" id="1.10.1200.10">
    <property type="entry name" value="ACP-like"/>
    <property type="match status" value="5"/>
</dbReference>
<dbReference type="GO" id="GO:0005886">
    <property type="term" value="C:plasma membrane"/>
    <property type="evidence" value="ECO:0007669"/>
    <property type="project" value="TreeGrafter"/>
</dbReference>
<dbReference type="InterPro" id="IPR036291">
    <property type="entry name" value="NAD(P)-bd_dom_sf"/>
</dbReference>
<dbReference type="Pfam" id="PF08242">
    <property type="entry name" value="Methyltransf_12"/>
    <property type="match status" value="1"/>
</dbReference>
<feature type="domain" description="Carrier" evidence="11">
    <location>
        <begin position="42"/>
        <end position="119"/>
    </location>
</feature>
<feature type="domain" description="PKS/mFAS DH" evidence="13">
    <location>
        <begin position="770"/>
        <end position="1048"/>
    </location>
</feature>
<dbReference type="SMART" id="SM00826">
    <property type="entry name" value="PKS_DH"/>
    <property type="match status" value="2"/>
</dbReference>
<dbReference type="Pfam" id="PF21089">
    <property type="entry name" value="PKS_DH_N"/>
    <property type="match status" value="2"/>
</dbReference>
<evidence type="ECO:0000313" key="14">
    <source>
        <dbReference type="EMBL" id="GHD31578.1"/>
    </source>
</evidence>
<dbReference type="CDD" id="cd00833">
    <property type="entry name" value="PKS"/>
    <property type="match status" value="3"/>
</dbReference>
<feature type="active site" description="Proton donor; for dehydratase activity" evidence="9">
    <location>
        <position position="963"/>
    </location>
</feature>
<dbReference type="PROSITE" id="PS00012">
    <property type="entry name" value="PHOSPHOPANTETHEINE"/>
    <property type="match status" value="4"/>
</dbReference>
<evidence type="ECO:0008006" key="16">
    <source>
        <dbReference type="Google" id="ProtNLM"/>
    </source>
</evidence>
<feature type="domain" description="Carrier" evidence="11">
    <location>
        <begin position="2423"/>
        <end position="2497"/>
    </location>
</feature>
<dbReference type="InterPro" id="IPR016039">
    <property type="entry name" value="Thiolase-like"/>
</dbReference>
<dbReference type="PANTHER" id="PTHR43775:SF37">
    <property type="entry name" value="SI:DKEY-61P9.11"/>
    <property type="match status" value="1"/>
</dbReference>
<dbReference type="GO" id="GO:0005737">
    <property type="term" value="C:cytoplasm"/>
    <property type="evidence" value="ECO:0007669"/>
    <property type="project" value="UniProtKB-SubCell"/>
</dbReference>
<dbReference type="Pfam" id="PF00550">
    <property type="entry name" value="PP-binding"/>
    <property type="match status" value="5"/>
</dbReference>
<dbReference type="SUPFAM" id="SSF53335">
    <property type="entry name" value="S-adenosyl-L-methionine-dependent methyltransferases"/>
    <property type="match status" value="1"/>
</dbReference>
<feature type="domain" description="Ketosynthase family 3 (KS3)" evidence="12">
    <location>
        <begin position="1674"/>
        <end position="2103"/>
    </location>
</feature>
<dbReference type="CDD" id="cd08953">
    <property type="entry name" value="KR_2_SDR_x"/>
    <property type="match status" value="2"/>
</dbReference>
<feature type="compositionally biased region" description="Gly residues" evidence="10">
    <location>
        <begin position="2377"/>
        <end position="2394"/>
    </location>
</feature>
<feature type="compositionally biased region" description="Pro residues" evidence="10">
    <location>
        <begin position="2511"/>
        <end position="2521"/>
    </location>
</feature>
<dbReference type="InterPro" id="IPR049551">
    <property type="entry name" value="PKS_DH_C"/>
</dbReference>
<feature type="region of interest" description="Disordered" evidence="10">
    <location>
        <begin position="2497"/>
        <end position="2540"/>
    </location>
</feature>
<keyword evidence="15" id="KW-1185">Reference proteome</keyword>
<comment type="pathway">
    <text evidence="2">Antibiotic biosynthesis.</text>
</comment>
<dbReference type="InterPro" id="IPR014030">
    <property type="entry name" value="Ketoacyl_synth_N"/>
</dbReference>
<dbReference type="Gene3D" id="3.10.129.110">
    <property type="entry name" value="Polyketide synthase dehydratase"/>
    <property type="match status" value="2"/>
</dbReference>
<feature type="domain" description="Ketosynthase family 3 (KS3)" evidence="12">
    <location>
        <begin position="159"/>
        <end position="589"/>
    </location>
</feature>
<feature type="region of interest" description="Disordered" evidence="10">
    <location>
        <begin position="4241"/>
        <end position="4269"/>
    </location>
</feature>
<feature type="region of interest" description="Disordered" evidence="10">
    <location>
        <begin position="3220"/>
        <end position="3241"/>
    </location>
</feature>
<proteinExistence type="predicted"/>
<feature type="region of interest" description="C-terminal hotdog fold" evidence="9">
    <location>
        <begin position="3254"/>
        <end position="3387"/>
    </location>
</feature>
<dbReference type="GO" id="GO:0071770">
    <property type="term" value="P:DIM/DIP cell wall layer assembly"/>
    <property type="evidence" value="ECO:0007669"/>
    <property type="project" value="TreeGrafter"/>
</dbReference>
<feature type="active site" description="Proton donor; for dehydratase activity" evidence="9">
    <location>
        <position position="3309"/>
    </location>
</feature>
<dbReference type="SUPFAM" id="SSF47336">
    <property type="entry name" value="ACP-like"/>
    <property type="match status" value="5"/>
</dbReference>
<protein>
    <recommendedName>
        <fullName evidence="16">SDR family NAD(P)-dependent oxidoreductase</fullName>
    </recommendedName>
</protein>
<dbReference type="GO" id="GO:0004312">
    <property type="term" value="F:fatty acid synthase activity"/>
    <property type="evidence" value="ECO:0007669"/>
    <property type="project" value="TreeGrafter"/>
</dbReference>
<dbReference type="SMART" id="SM01294">
    <property type="entry name" value="PKS_PP_betabranch"/>
    <property type="match status" value="3"/>
</dbReference>
<feature type="region of interest" description="Disordered" evidence="10">
    <location>
        <begin position="3110"/>
        <end position="3134"/>
    </location>
</feature>
<feature type="active site" description="Proton acceptor; for dehydratase activity" evidence="9">
    <location>
        <position position="3149"/>
    </location>
</feature>
<evidence type="ECO:0000256" key="3">
    <source>
        <dbReference type="ARBA" id="ARBA00022450"/>
    </source>
</evidence>
<dbReference type="Gene3D" id="3.40.50.150">
    <property type="entry name" value="Vaccinia Virus protein VP39"/>
    <property type="match status" value="1"/>
</dbReference>
<comment type="subcellular location">
    <subcellularLocation>
        <location evidence="1">Cytoplasm</location>
    </subcellularLocation>
</comment>
<keyword evidence="8" id="KW-0511">Multifunctional enzyme</keyword>
<evidence type="ECO:0000256" key="5">
    <source>
        <dbReference type="ARBA" id="ARBA00022553"/>
    </source>
</evidence>
<dbReference type="InterPro" id="IPR020841">
    <property type="entry name" value="PKS_Beta-ketoAc_synthase_dom"/>
</dbReference>
<dbReference type="InterPro" id="IPR029063">
    <property type="entry name" value="SAM-dependent_MTases_sf"/>
</dbReference>
<feature type="domain" description="Ketosynthase family 3 (KS3)" evidence="12">
    <location>
        <begin position="2545"/>
        <end position="2970"/>
    </location>
</feature>
<evidence type="ECO:0000256" key="9">
    <source>
        <dbReference type="PROSITE-ProRule" id="PRU01363"/>
    </source>
</evidence>
<evidence type="ECO:0000256" key="1">
    <source>
        <dbReference type="ARBA" id="ARBA00004496"/>
    </source>
</evidence>
<feature type="region of interest" description="C-terminal hotdog fold" evidence="9">
    <location>
        <begin position="905"/>
        <end position="1048"/>
    </location>
</feature>
<sequence length="4384" mass="469662">MLSDDQNREDVLSGVRRGNLSTREALRFLTGDAPEAPATSGERTEEPEAPVLDRVRRVVENEVRRPVSPQEPLERYGFDSVMALNVVRALENDFGDLPPTLLFEHRTVDGLAAHLSAERPEVAARLARASGPEEVSPEPELPRVSAPSPVARSASGEEDIDVAIVGISGRFPSAPDLDAFWDNLRTGRDCVTEIPEERWNHDLYFDPDKGRPGKSYSKWGGFLDGVDAFDASFFHVSPREAERMDPQERLFLEESWHALEDAGYTRQRISGRDIGVYVGVMYSQYQLFQAEQTLLGNPLSLGSSYASIANRVSYTLDLRGPSMALDTMCSSSLTAVHLACEALRRGDTEAALAGGVNLTLHPAKYLDLSQGRYASSDGRCRSFGEGGDGYVPGEGVGAVVLRPLAEAEADGDRIHAVIRASALNHGGRTNGYTVPNPREQTRLIGETYRRAGVDPGQVGYVEAHGTGTALGDPIEMAALDRALGPLPPGAAPRAVGSVKSNIGHLEGAAGIAGLAKIVLQMRHRALVPSLHSDELNPAIDFGSGSLRVQRELSSWEPVSPGDGSAPSPRIAGLSSFGAGGANAHLVVQEYVDRPHPAEDHRGHHLFLLSARSQERLSVHAENLARHLERPEHEGTDEAGLLASVAHTLRNGRDAWDERLVLTSRDRGTLISDLRSVSRGQTPEGSLRGRVERGEDGAPVPPVGQERIGALTEAKDLRGLAEVWVAGADVDWAPVEEGSPRTVSLPGYPFLRERHWPETVSAPAAGDAPTHPLIGRDASTPQQCVLNTRLRGDHPLLRGHEVHRQRVLPAAALMEMARAAGARSGLGETPDLLDTVFETPVAVSAEGVHEVTVEVDRSDTEAAFTISGGEPGKEPATHVRGRLRRRSAPEEPPGTLDIEALGAACTDGVPPHDHYRRMEEGGLVHGPGFRVIGSLHTGDGEVVARLSGAHAREDGYLLPPELLDGAFQVLASLGTEGQDGNARIPFAVERMRVHGPLPTECRVHARSRDGAPAGGPSGVFDLTVTDTEGRAAVSVDGLVARPVPTVGDDTLVLEPRWEEQNGLASVLPARTSDVLLVFSDRQACAEALSGLHGTVVRVRAGQRFHEHTPYSYEIDPTAESHYTRLLEAVARTSGPVSAMVHDWSEALPESDENALGRSLDRGAHSLLALSRAIAGGMPSRPPRLVLTHPDDTSHAGLIGSSAAAMFAALAQEDPRTRFSTLGLPACPDGTPLWDGEAASAVTAELARTDRAGAEACLRDGRVRVRSLAEHRYARHATAAGASSAGLREEGVYLLTGGLGGIGRELALYLARHHRARLVLNGRSPLDGNGESFLSELASSGGEGLYVAADCSDGSGARELVAAAKQRYGRVDGVFHLAGTTRDALVARKKETEAREVLTPKIWGAHHLDLATRQEPLDFFALFSSASSVTGVAGQTDYAFANSFLNGFADRRETLREAGVRSGRTVSVAWPLWRSGGMDIGRALQERAEQERGWVPLPSVTAMEVLERSLAEGPSRIAVFHGHRERILRSLGGSGRSVPDTAAGSGGAGADSAPSTGVPRALTRFLTTALAGELKLPGGRLDPRERFEHLGVESVMAMNITRELEEVFGELPKTLFFEHSNTNALALYLVQNHPEAVTEAFGGPSRSPAPETGEGVVQERSRPAEAAAPQRRAVEDDPIAIVGLAGRYPMAENPGELWENLLRGRDCVSEVPSGRWDHSPFFAPRGEAPGTSYSKWGGFLRDVAAFDPLFFNISPREARRMDPQERLFLETAWHTLEDAGHTREGLAGRGVGVFVGVMYSQYQLYGADRRAQEQGFVPASLSAAVANRVSHVLDLQGPSLALDTMCSSSLTALHMACASIRLGDCDEAIAGGVNTILHPNRYLQLSQGRFASTDGRCRTFGEGGDGYVPGEGVGAVLLKPLSKALAEGDHVYAVVRGTAVNHGGRSNGFTVPTPAAQAEVVRAALERSGLGPERVGYVEAHGTGTSLGDPIEVDGLTRAFAASGAGGETHCAVGSVKSNIGHLESAAGIAGLTKVLLQMKHGTLVPSLHSEPENPNIRFADTPFSVQRATEPWHRPVKDGRELPRAAAVSSFGAGGANAHAVLEEYLPATDMNTRVAPGAVAELVPISARTPEGLRSIALDLAEAVGAPATAEPAPAVDPDAVCAVAARVLGVPDASVDAGDDLEDLGFDEVSRSALAEWAGNEYGVRPAPEELVACRTLAGFARWIAESAPHRSGTAPVTNGYRLQDIALTLQIGREPLAERAVFVVRDTAELAERLRRFGAGTDDPDTVLGSATGDTALMDGLLEGEEGRTFVESLHRRGDLERIARLWAAGADIGHALPLTGSGARRVSLPTYPFARERYWVPEWGEASPAPGVPVGDGGTEGAASAGSGGQRPGDKESAPVEATPEPLGETPSRFPESDPRTVRETVAGAMSEILEIPATEFDLDTPHADFGVDSVLAVEIVERLNEAFGTELRPTDFFNYTDIRSLSEHIIGERAAQPFSGSRYEPSPVRPEPSPAPDPETTAAGRDPVSSPGSGVQVAARSTDVAVIGMSGRFAHARNLEEFWDNLVAGRDSVAEIPSDRWDTERYWDPDRSEPGKTYSKWGSVLADAYEFDPAFFGMSPREARLMDPQQRLYMMEAWRALEDAGYSDRSVDGAEYHSFVGAAMGDYHHLLRENGVPTEGYTFTGTHPAILASRAAYHLNLRGPSTAVDTSCSSSLMAVHMACEAIREGRCETALAGGVAVLHTPELHVLASKAGMLSPNGRCRPFDDGADGFVPGEGVGVVVLKSLDAALRDGDHIRGVLSATGANQDGRTNGITAPSAPSQSALESDVYRRFGVDPEQIGYVECHGTGTRLGDPIEIEALTEAFSRFTDRKGFCAIGSVKSNLGHTLTAAGVAGLIKALLCIEHGSLVPSLHFEDTNRHIPFADGPFRVNTEARPWARPSGGSRTAAVSSFGFSGTNVHVVAREAPAARARVPEGTDRTYPVPVSAKTPEALRARLLDLSRWLETDGSRHEWRDIAFTLAVGRSHFDVREVFTADGPEELRRRIGLSASRQDRGGARVVEGAFSDTVRRYREGEDVDWSPVFAGQTCRRVPLPTYPFAREEYRAPGTEAEPPTEALRGRVPEPSDGTSRKYWIAADDPVVRDHVVDGSPLLPAAGHLSLVHRAWRDLAGDEPVTLTRCVWLRPVFVENGKEVEVLLRPRGAEESGELSFEVRTADSAGEPTVHSRGTVSAGTGHGERVDLSRIEETCDREVTGREHYDRFTRIGVLYGPRFRTVKGIALNRSQALASLVHEGPEEGLPAGVLDGAIQSVAALQPETPGQRPHVPFAMNGIRVLRPVPEKSFAHVHQASPGECALKIVDVDGNPCVVIDGLSYRELKPRVPTRLFRPHWRALGPVEDAGRTEGPVLIIAPGETYGLDRRLAELHRDADTHVVRPAPGDPAALEKAIAPLPGPERIYFLGGLDDGSAGPGGTDLHSLADLERAQESGVRSLFRAVKALLSRGSAELRPHLTVVTAGVHAIDGTRPGRPFAAGLSGLTKSLAKEYPDWRVACLDVCPDQLVRDPGTVAASVVDEPGHPLGNEVVLRRGHRWERVLVESRTEEPSGPALRQGGSYLVLGGAGGIGAELALHLARSFSARIALVGRRPQDADIEARIRAVTDAGGSAFYIQADASDDRSMREAVELARERHGVLHGVFHSALVLRDARVADLDEAAFEAALEPKVRGAVTLARALRGEELDFLAFFSSAQSFSGNAGQSNYAAGCAFKDAYAAALYESGVPVRIVNWGYWGEVGVVAKAAYRRRMRAVGVHSIDTAEGMRALETVLSGRTVQTLVLKAEDRVLDRFGVTTDRVGAPEPSAEPSAGSGWDPLAGRPLGPEPDGDRLAEAHSALDALGAALLMRSFRELGVFREPGEQRSARSLPAELGVVGEHARLVPALVDILCREGFLTRDGGLLTSVREMEGDPQEGLAALAADRPEVAAHTELLRACLTRYRDLLRGATDPTSVLFPGSSMELVENVYRGDPLADRLNTLAAHAVAAYARERSGPRRLRILEVGAGTGGTTEAVLAALEPHASDIEYVYTDLSAGFLRHGRRRFAQEHPFVAFSRLDIESDPADQGFEAGTFDIVLAANVLHATRDLDRTLAHVRRLLGENGRLILSETTAFSPFATLTFGLLEGWWRFDDDHLRIPGSPLATVRTWTRLLERQGFTRISAHAPARSSGREIGQKVLISDLASAGTAETVPARADDGAVGEEEPGGVETRDRDRVQDELARSIARTLGRADADIDPERPFTDYGVDSIILVELVETINRQLGIELRTTALFDHPTLGELAEFVCAEYGPDTPTDAVDDRDVPEELSYLERLAAGELTLDQTYERLERSGE</sequence>
<dbReference type="InterPro" id="IPR014031">
    <property type="entry name" value="Ketoacyl_synth_C"/>
</dbReference>
<feature type="region of interest" description="Disordered" evidence="10">
    <location>
        <begin position="677"/>
        <end position="703"/>
    </location>
</feature>
<dbReference type="Pfam" id="PF02801">
    <property type="entry name" value="Ketoacyl-synt_C"/>
    <property type="match status" value="3"/>
</dbReference>
<feature type="domain" description="Carrier" evidence="11">
    <location>
        <begin position="2155"/>
        <end position="2229"/>
    </location>
</feature>
<evidence type="ECO:0000256" key="7">
    <source>
        <dbReference type="ARBA" id="ARBA00022737"/>
    </source>
</evidence>
<dbReference type="Pfam" id="PF00109">
    <property type="entry name" value="ketoacyl-synt"/>
    <property type="match status" value="3"/>
</dbReference>
<evidence type="ECO:0000256" key="2">
    <source>
        <dbReference type="ARBA" id="ARBA00004792"/>
    </source>
</evidence>
<dbReference type="InterPro" id="IPR020807">
    <property type="entry name" value="PKS_DH"/>
</dbReference>
<feature type="region of interest" description="Disordered" evidence="10">
    <location>
        <begin position="3851"/>
        <end position="3882"/>
    </location>
</feature>
<evidence type="ECO:0000259" key="12">
    <source>
        <dbReference type="PROSITE" id="PS52004"/>
    </source>
</evidence>
<dbReference type="Gene3D" id="3.40.47.10">
    <property type="match status" value="3"/>
</dbReference>
<dbReference type="SMART" id="SM00825">
    <property type="entry name" value="PKS_KS"/>
    <property type="match status" value="3"/>
</dbReference>
<keyword evidence="3" id="KW-0596">Phosphopantetheine</keyword>
<dbReference type="CDD" id="cd02440">
    <property type="entry name" value="AdoMet_MTases"/>
    <property type="match status" value="1"/>
</dbReference>
<keyword evidence="7" id="KW-0677">Repeat</keyword>
<dbReference type="Pfam" id="PF21394">
    <property type="entry name" value="Beta-ketacyl_N"/>
    <property type="match status" value="1"/>
</dbReference>
<feature type="region of interest" description="N-terminal hotdog fold" evidence="9">
    <location>
        <begin position="770"/>
        <end position="889"/>
    </location>
</feature>
<name>A0A918XH00_9ACTN</name>
<feature type="domain" description="PKS/mFAS DH" evidence="13">
    <location>
        <begin position="3117"/>
        <end position="3387"/>
    </location>
</feature>
<dbReference type="Gene3D" id="3.30.70.3290">
    <property type="match status" value="1"/>
</dbReference>
<accession>A0A918XH00</accession>
<gene>
    <name evidence="14" type="ORF">GCM10007147_34470</name>
</gene>
<dbReference type="InterPro" id="IPR057326">
    <property type="entry name" value="KR_dom"/>
</dbReference>
<dbReference type="PANTHER" id="PTHR43775">
    <property type="entry name" value="FATTY ACID SYNTHASE"/>
    <property type="match status" value="1"/>
</dbReference>
<feature type="region of interest" description="N-terminal hotdog fold" evidence="9">
    <location>
        <begin position="3117"/>
        <end position="3241"/>
    </location>
</feature>
<reference evidence="14 15" key="1">
    <citation type="journal article" date="2014" name="Int. J. Syst. Evol. Microbiol.">
        <title>Complete genome sequence of Corynebacterium casei LMG S-19264T (=DSM 44701T), isolated from a smear-ripened cheese.</title>
        <authorList>
            <consortium name="US DOE Joint Genome Institute (JGI-PGF)"/>
            <person name="Walter F."/>
            <person name="Albersmeier A."/>
            <person name="Kalinowski J."/>
            <person name="Ruckert C."/>
        </authorList>
    </citation>
    <scope>NUCLEOTIDE SEQUENCE [LARGE SCALE GENOMIC DNA]</scope>
    <source>
        <strain evidence="14 15">KCTC 19473</strain>
    </source>
</reference>
<evidence type="ECO:0000259" key="13">
    <source>
        <dbReference type="PROSITE" id="PS52019"/>
    </source>
</evidence>
<dbReference type="Pfam" id="PF22336">
    <property type="entry name" value="RhiE-like_linker"/>
    <property type="match status" value="1"/>
</dbReference>
<feature type="region of interest" description="Disordered" evidence="10">
    <location>
        <begin position="1637"/>
        <end position="1670"/>
    </location>
</feature>
<dbReference type="PROSITE" id="PS50075">
    <property type="entry name" value="CARRIER"/>
    <property type="match status" value="4"/>
</dbReference>